<dbReference type="VEuPathDB" id="FungiDB:HpaG811046"/>
<feature type="compositionally biased region" description="Low complexity" evidence="5">
    <location>
        <begin position="307"/>
        <end position="319"/>
    </location>
</feature>
<evidence type="ECO:0000313" key="9">
    <source>
        <dbReference type="Proteomes" id="UP000011713"/>
    </source>
</evidence>
<dbReference type="GO" id="GO:0016020">
    <property type="term" value="C:membrane"/>
    <property type="evidence" value="ECO:0007669"/>
    <property type="project" value="UniProtKB-SubCell"/>
</dbReference>
<evidence type="ECO:0000256" key="2">
    <source>
        <dbReference type="ARBA" id="ARBA00022692"/>
    </source>
</evidence>
<protein>
    <recommendedName>
        <fullName evidence="7">Ubiquitin-like domain-containing protein</fullName>
    </recommendedName>
</protein>
<keyword evidence="9" id="KW-1185">Reference proteome</keyword>
<evidence type="ECO:0000256" key="3">
    <source>
        <dbReference type="ARBA" id="ARBA00022989"/>
    </source>
</evidence>
<sequence length="482" mass="53013">MPCNTARGSKHENDGSFDPRGHDRECTVLLRLCPPQVAAWQAVSVSQGAHFPKIVLRVAMEDSSAASPLPLVSLVVRNVYTPSQALALTVDARTLVGELKRRLSVEFPSRPSVESQKLIFGGKVCSDDETLAHVLVQMQSCQQKESDDQEEVEPVVLHLLVHATSGERNKHDVQVKAPVPEERHDAQDSPRPRTRREPVSEPLSFRVPPEVALNEAPAASPLAQHEQLNVFRQSMLMQQQMLVLQQIQYLQCLQLQQRHQHAVNNAVDVQQPFGAFFVPPYGNYYGMMQPPMGSAPAAQGPVNVSDPAHTQTPAAPAAEAAAAPQERLMHVEMVLEAYALLDFRMALKMAFMLFIIGQDTPVNRVLLLMLLAFVSYLHITGILAKVYEIYNRRRRRNGVAAPDEQAIPNAQGGAAAGAGAAIANRYGTLLRVLRISAERGFVHDVKYFVVGLLLSLVPAWHPQPNQGAAPVVMPDDVPLQEM</sequence>
<keyword evidence="4 6" id="KW-0472">Membrane</keyword>
<comment type="subcellular location">
    <subcellularLocation>
        <location evidence="1">Membrane</location>
    </subcellularLocation>
</comment>
<feature type="region of interest" description="Disordered" evidence="5">
    <location>
        <begin position="297"/>
        <end position="319"/>
    </location>
</feature>
<feature type="region of interest" description="Disordered" evidence="5">
    <location>
        <begin position="167"/>
        <end position="208"/>
    </location>
</feature>
<proteinExistence type="predicted"/>
<dbReference type="EMBL" id="JH598010">
    <property type="status" value="NOT_ANNOTATED_CDS"/>
    <property type="molecule type" value="Genomic_DNA"/>
</dbReference>
<feature type="domain" description="Ubiquitin-like" evidence="7">
    <location>
        <begin position="72"/>
        <end position="137"/>
    </location>
</feature>
<feature type="region of interest" description="Disordered" evidence="5">
    <location>
        <begin position="1"/>
        <end position="20"/>
    </location>
</feature>
<evidence type="ECO:0000256" key="4">
    <source>
        <dbReference type="ARBA" id="ARBA00023136"/>
    </source>
</evidence>
<evidence type="ECO:0000259" key="7">
    <source>
        <dbReference type="PROSITE" id="PS50053"/>
    </source>
</evidence>
<dbReference type="Gene3D" id="3.10.20.90">
    <property type="entry name" value="Phosphatidylinositol 3-kinase Catalytic Subunit, Chain A, domain 1"/>
    <property type="match status" value="1"/>
</dbReference>
<dbReference type="EnsemblProtists" id="HpaT811046">
    <property type="protein sequence ID" value="HpaP811046"/>
    <property type="gene ID" value="HpaG811046"/>
</dbReference>
<evidence type="ECO:0000256" key="5">
    <source>
        <dbReference type="SAM" id="MobiDB-lite"/>
    </source>
</evidence>
<dbReference type="InterPro" id="IPR039751">
    <property type="entry name" value="HERPUD1/2"/>
</dbReference>
<feature type="compositionally biased region" description="Basic and acidic residues" evidence="5">
    <location>
        <begin position="167"/>
        <end position="199"/>
    </location>
</feature>
<feature type="compositionally biased region" description="Basic and acidic residues" evidence="5">
    <location>
        <begin position="9"/>
        <end position="20"/>
    </location>
</feature>
<evidence type="ECO:0000256" key="6">
    <source>
        <dbReference type="SAM" id="Phobius"/>
    </source>
</evidence>
<dbReference type="Proteomes" id="UP000011713">
    <property type="component" value="Unassembled WGS sequence"/>
</dbReference>
<reference evidence="9" key="1">
    <citation type="journal article" date="2010" name="Science">
        <title>Signatures of adaptation to obligate biotrophy in the Hyaloperonospora arabidopsidis genome.</title>
        <authorList>
            <person name="Baxter L."/>
            <person name="Tripathy S."/>
            <person name="Ishaque N."/>
            <person name="Boot N."/>
            <person name="Cabral A."/>
            <person name="Kemen E."/>
            <person name="Thines M."/>
            <person name="Ah-Fong A."/>
            <person name="Anderson R."/>
            <person name="Badejoko W."/>
            <person name="Bittner-Eddy P."/>
            <person name="Boore J.L."/>
            <person name="Chibucos M.C."/>
            <person name="Coates M."/>
            <person name="Dehal P."/>
            <person name="Delehaunty K."/>
            <person name="Dong S."/>
            <person name="Downton P."/>
            <person name="Dumas B."/>
            <person name="Fabro G."/>
            <person name="Fronick C."/>
            <person name="Fuerstenberg S.I."/>
            <person name="Fulton L."/>
            <person name="Gaulin E."/>
            <person name="Govers F."/>
            <person name="Hughes L."/>
            <person name="Humphray S."/>
            <person name="Jiang R.H."/>
            <person name="Judelson H."/>
            <person name="Kamoun S."/>
            <person name="Kyung K."/>
            <person name="Meijer H."/>
            <person name="Minx P."/>
            <person name="Morris P."/>
            <person name="Nelson J."/>
            <person name="Phuntumart V."/>
            <person name="Qutob D."/>
            <person name="Rehmany A."/>
            <person name="Rougon-Cardoso A."/>
            <person name="Ryden P."/>
            <person name="Torto-Alalibo T."/>
            <person name="Studholme D."/>
            <person name="Wang Y."/>
            <person name="Win J."/>
            <person name="Wood J."/>
            <person name="Clifton S.W."/>
            <person name="Rogers J."/>
            <person name="Van den Ackerveken G."/>
            <person name="Jones J.D."/>
            <person name="McDowell J.M."/>
            <person name="Beynon J."/>
            <person name="Tyler B.M."/>
        </authorList>
    </citation>
    <scope>NUCLEOTIDE SEQUENCE [LARGE SCALE GENOMIC DNA]</scope>
    <source>
        <strain evidence="9">Emoy2</strain>
    </source>
</reference>
<dbReference type="PANTHER" id="PTHR12943">
    <property type="entry name" value="HOMOCYSTEINE-RESPONSIVE ENDOPLASMIC RETICULUM-RESIDENT UNIQUITIN-LIKE DOMAIN HERPUD PROTEIN FAMILY MEMBER"/>
    <property type="match status" value="1"/>
</dbReference>
<accession>M4BWZ5</accession>
<dbReference type="InterPro" id="IPR029071">
    <property type="entry name" value="Ubiquitin-like_domsf"/>
</dbReference>
<dbReference type="AlphaFoldDB" id="M4BWZ5"/>
<dbReference type="InterPro" id="IPR000626">
    <property type="entry name" value="Ubiquitin-like_dom"/>
</dbReference>
<dbReference type="OMA" id="FHAQARP"/>
<dbReference type="STRING" id="559515.M4BWZ5"/>
<dbReference type="InParanoid" id="M4BWZ5"/>
<dbReference type="PANTHER" id="PTHR12943:SF27">
    <property type="entry name" value="HOMOCYSTEINE-INDUCED ENDOPLASMIC RETICULUM PROTEIN, ISOFORM A"/>
    <property type="match status" value="1"/>
</dbReference>
<reference evidence="8" key="2">
    <citation type="submission" date="2015-06" db="UniProtKB">
        <authorList>
            <consortium name="EnsemblProtists"/>
        </authorList>
    </citation>
    <scope>IDENTIFICATION</scope>
    <source>
        <strain evidence="8">Emoy2</strain>
    </source>
</reference>
<dbReference type="GO" id="GO:0030968">
    <property type="term" value="P:endoplasmic reticulum unfolded protein response"/>
    <property type="evidence" value="ECO:0007669"/>
    <property type="project" value="TreeGrafter"/>
</dbReference>
<dbReference type="HOGENOM" id="CLU_619107_0_0_1"/>
<evidence type="ECO:0000313" key="8">
    <source>
        <dbReference type="EnsemblProtists" id="HpaP811046"/>
    </source>
</evidence>
<dbReference type="SUPFAM" id="SSF54236">
    <property type="entry name" value="Ubiquitin-like"/>
    <property type="match status" value="1"/>
</dbReference>
<dbReference type="Pfam" id="PF00240">
    <property type="entry name" value="ubiquitin"/>
    <property type="match status" value="1"/>
</dbReference>
<organism evidence="8 9">
    <name type="scientific">Hyaloperonospora arabidopsidis (strain Emoy2)</name>
    <name type="common">Downy mildew agent</name>
    <name type="synonym">Peronospora arabidopsidis</name>
    <dbReference type="NCBI Taxonomy" id="559515"/>
    <lineage>
        <taxon>Eukaryota</taxon>
        <taxon>Sar</taxon>
        <taxon>Stramenopiles</taxon>
        <taxon>Oomycota</taxon>
        <taxon>Peronosporomycetes</taxon>
        <taxon>Peronosporales</taxon>
        <taxon>Peronosporaceae</taxon>
        <taxon>Hyaloperonospora</taxon>
    </lineage>
</organism>
<dbReference type="eggNOG" id="ENOG502RYPT">
    <property type="taxonomic scope" value="Eukaryota"/>
</dbReference>
<feature type="transmembrane region" description="Helical" evidence="6">
    <location>
        <begin position="362"/>
        <end position="387"/>
    </location>
</feature>
<keyword evidence="3 6" id="KW-1133">Transmembrane helix</keyword>
<evidence type="ECO:0000256" key="1">
    <source>
        <dbReference type="ARBA" id="ARBA00004370"/>
    </source>
</evidence>
<keyword evidence="2 6" id="KW-0812">Transmembrane</keyword>
<dbReference type="PROSITE" id="PS50053">
    <property type="entry name" value="UBIQUITIN_2"/>
    <property type="match status" value="1"/>
</dbReference>
<name>M4BWZ5_HYAAE</name>